<dbReference type="PANTHER" id="PTHR23001:SF3">
    <property type="entry name" value="EUKARYOTIC TRANSLATION INITIATION FACTOR 2 SUBUNIT 2"/>
    <property type="match status" value="1"/>
</dbReference>
<evidence type="ECO:0000256" key="10">
    <source>
        <dbReference type="SAM" id="MobiDB-lite"/>
    </source>
</evidence>
<evidence type="ECO:0000256" key="4">
    <source>
        <dbReference type="ARBA" id="ARBA00022314"/>
    </source>
</evidence>
<dbReference type="SMART" id="SM00653">
    <property type="entry name" value="eIF2B_5"/>
    <property type="match status" value="1"/>
</dbReference>
<reference evidence="12" key="1">
    <citation type="submission" date="2021-06" db="EMBL/GenBank/DDBJ databases">
        <title>Halomicroarcula sp. F24A a new haloarchaeum isolated from saline soil.</title>
        <authorList>
            <person name="Duran-Viseras A."/>
            <person name="Sanchez-Porro C."/>
            <person name="Ventosa A."/>
        </authorList>
    </citation>
    <scope>NUCLEOTIDE SEQUENCE</scope>
    <source>
        <strain evidence="12">F24A</strain>
    </source>
</reference>
<dbReference type="InterPro" id="IPR045196">
    <property type="entry name" value="IF2/IF5"/>
</dbReference>
<feature type="region of interest" description="Disordered" evidence="10">
    <location>
        <begin position="1"/>
        <end position="30"/>
    </location>
</feature>
<comment type="subunit">
    <text evidence="3 9">Heterotrimer composed of an alpha, a beta and a gamma chain.</text>
</comment>
<evidence type="ECO:0000256" key="1">
    <source>
        <dbReference type="ARBA" id="ARBA00003323"/>
    </source>
</evidence>
<dbReference type="Pfam" id="PF01873">
    <property type="entry name" value="eIF-5_eIF-2B"/>
    <property type="match status" value="1"/>
</dbReference>
<dbReference type="InterPro" id="IPR016190">
    <property type="entry name" value="Transl_init_fac_IF2/IF5_Zn-bd"/>
</dbReference>
<comment type="caution">
    <text evidence="12">The sequence shown here is derived from an EMBL/GenBank/DDBJ whole genome shotgun (WGS) entry which is preliminary data.</text>
</comment>
<gene>
    <name evidence="9" type="primary">eif2b</name>
    <name evidence="12" type="ORF">EGD98_07585</name>
</gene>
<evidence type="ECO:0000313" key="13">
    <source>
        <dbReference type="Proteomes" id="UP000783863"/>
    </source>
</evidence>
<organism evidence="12 13">
    <name type="scientific">Haloarcula salinisoli</name>
    <dbReference type="NCBI Taxonomy" id="2487746"/>
    <lineage>
        <taxon>Archaea</taxon>
        <taxon>Methanobacteriati</taxon>
        <taxon>Methanobacteriota</taxon>
        <taxon>Stenosarchaea group</taxon>
        <taxon>Halobacteria</taxon>
        <taxon>Halobacteriales</taxon>
        <taxon>Haloarculaceae</taxon>
        <taxon>Haloarcula</taxon>
    </lineage>
</organism>
<proteinExistence type="inferred from homology"/>
<dbReference type="InterPro" id="IPR002735">
    <property type="entry name" value="Transl_init_fac_IF2/IF5_dom"/>
</dbReference>
<keyword evidence="13" id="KW-1185">Reference proteome</keyword>
<evidence type="ECO:0000256" key="7">
    <source>
        <dbReference type="ARBA" id="ARBA00031466"/>
    </source>
</evidence>
<evidence type="ECO:0000256" key="9">
    <source>
        <dbReference type="HAMAP-Rule" id="MF_00232"/>
    </source>
</evidence>
<evidence type="ECO:0000313" key="12">
    <source>
        <dbReference type="EMBL" id="MBX0303531.1"/>
    </source>
</evidence>
<evidence type="ECO:0000259" key="11">
    <source>
        <dbReference type="SMART" id="SM00653"/>
    </source>
</evidence>
<dbReference type="SUPFAM" id="SSF75689">
    <property type="entry name" value="Zinc-binding domain of translation initiation factor 2 beta"/>
    <property type="match status" value="1"/>
</dbReference>
<feature type="compositionally biased region" description="Basic and acidic residues" evidence="10">
    <location>
        <begin position="20"/>
        <end position="30"/>
    </location>
</feature>
<evidence type="ECO:0000256" key="2">
    <source>
        <dbReference type="ARBA" id="ARBA00010397"/>
    </source>
</evidence>
<dbReference type="InterPro" id="IPR016189">
    <property type="entry name" value="Transl_init_fac_IF2/IF5_N"/>
</dbReference>
<comment type="function">
    <text evidence="1 9">eIF-2 functions in the early steps of protein synthesis by forming a ternary complex with GTP and initiator tRNA.</text>
</comment>
<dbReference type="EMBL" id="RKLQ01000001">
    <property type="protein sequence ID" value="MBX0303531.1"/>
    <property type="molecule type" value="Genomic_DNA"/>
</dbReference>
<evidence type="ECO:0000256" key="8">
    <source>
        <dbReference type="ARBA" id="ARBA00032408"/>
    </source>
</evidence>
<dbReference type="PANTHER" id="PTHR23001">
    <property type="entry name" value="EUKARYOTIC TRANSLATION INITIATION FACTOR"/>
    <property type="match status" value="1"/>
</dbReference>
<dbReference type="GO" id="GO:0003743">
    <property type="term" value="F:translation initiation factor activity"/>
    <property type="evidence" value="ECO:0007669"/>
    <property type="project" value="UniProtKB-UniRule"/>
</dbReference>
<feature type="domain" description="Translation initiation factor IF2/IF5" evidence="11">
    <location>
        <begin position="21"/>
        <end position="129"/>
    </location>
</feature>
<accession>A0A8J7YKL1</accession>
<dbReference type="Proteomes" id="UP000783863">
    <property type="component" value="Unassembled WGS sequence"/>
</dbReference>
<dbReference type="SUPFAM" id="SSF100966">
    <property type="entry name" value="Translation initiation factor 2 beta, aIF2beta, N-terminal domain"/>
    <property type="match status" value="1"/>
</dbReference>
<protein>
    <recommendedName>
        <fullName evidence="4 9">Translation initiation factor 2 subunit beta</fullName>
    </recommendedName>
    <alternativeName>
        <fullName evidence="7 9">aIF2-beta</fullName>
    </alternativeName>
    <alternativeName>
        <fullName evidence="8 9">eIF-2-beta</fullName>
    </alternativeName>
</protein>
<comment type="similarity">
    <text evidence="2 9">Belongs to the eIF-2-beta/eIF-5 family.</text>
</comment>
<dbReference type="AlphaFoldDB" id="A0A8J7YKL1"/>
<dbReference type="InterPro" id="IPR004458">
    <property type="entry name" value="TIF2_bsu_arc"/>
</dbReference>
<keyword evidence="6 9" id="KW-0648">Protein biosynthesis</keyword>
<name>A0A8J7YKL1_9EURY</name>
<evidence type="ECO:0000256" key="6">
    <source>
        <dbReference type="ARBA" id="ARBA00022917"/>
    </source>
</evidence>
<dbReference type="RefSeq" id="WP_220587733.1">
    <property type="nucleotide sequence ID" value="NZ_RKLQ01000001.1"/>
</dbReference>
<feature type="compositionally biased region" description="Basic and acidic residues" evidence="10">
    <location>
        <begin position="1"/>
        <end position="11"/>
    </location>
</feature>
<sequence>MDYDDMLDRAASETSEVTGTDERLSVPDPDVRQEGSVTVVENFQTLCDRLGREPTHLLQFFQREVGTSGHIDESGRARITGAFDAGRIGDAIEAYVDGFVRCSECGLPDTRLEKENGVTVLRCEACGAQSATPSED</sequence>
<dbReference type="NCBIfam" id="NF003067">
    <property type="entry name" value="PRK03988.1"/>
    <property type="match status" value="1"/>
</dbReference>
<dbReference type="Gene3D" id="3.30.30.170">
    <property type="match status" value="1"/>
</dbReference>
<dbReference type="HAMAP" id="MF_00232">
    <property type="entry name" value="eIF_2_beta"/>
    <property type="match status" value="1"/>
</dbReference>
<keyword evidence="5 9" id="KW-0396">Initiation factor</keyword>
<evidence type="ECO:0000256" key="3">
    <source>
        <dbReference type="ARBA" id="ARBA00011243"/>
    </source>
</evidence>
<evidence type="ECO:0000256" key="5">
    <source>
        <dbReference type="ARBA" id="ARBA00022540"/>
    </source>
</evidence>